<evidence type="ECO:0000256" key="1">
    <source>
        <dbReference type="ARBA" id="ARBA00006360"/>
    </source>
</evidence>
<dbReference type="GO" id="GO:0006261">
    <property type="term" value="P:DNA-templated DNA replication"/>
    <property type="evidence" value="ECO:0007669"/>
    <property type="project" value="TreeGrafter"/>
</dbReference>
<organism evidence="14">
    <name type="scientific">uncultured marine thaumarchaeote KM3_70_D04</name>
    <dbReference type="NCBI Taxonomy" id="1456250"/>
    <lineage>
        <taxon>Archaea</taxon>
        <taxon>Nitrososphaerota</taxon>
        <taxon>environmental samples</taxon>
    </lineage>
</organism>
<evidence type="ECO:0000256" key="2">
    <source>
        <dbReference type="ARBA" id="ARBA00012417"/>
    </source>
</evidence>
<keyword evidence="10" id="KW-0239">DNA-directed DNA polymerase</keyword>
<dbReference type="InterPro" id="IPR003593">
    <property type="entry name" value="AAA+_ATPase"/>
</dbReference>
<dbReference type="InterPro" id="IPR001270">
    <property type="entry name" value="ClpA/B"/>
</dbReference>
<evidence type="ECO:0000256" key="8">
    <source>
        <dbReference type="ARBA" id="ARBA00022833"/>
    </source>
</evidence>
<dbReference type="PANTHER" id="PTHR11669:SF0">
    <property type="entry name" value="PROTEIN STICHEL-LIKE 2"/>
    <property type="match status" value="1"/>
</dbReference>
<proteinExistence type="inferred from homology"/>
<keyword evidence="5" id="KW-0235">DNA replication</keyword>
<dbReference type="Pfam" id="PF13177">
    <property type="entry name" value="DNA_pol3_delta2"/>
    <property type="match status" value="1"/>
</dbReference>
<keyword evidence="3 14" id="KW-0808">Transferase</keyword>
<dbReference type="InterPro" id="IPR008921">
    <property type="entry name" value="DNA_pol3_clamp-load_cplx_C"/>
</dbReference>
<dbReference type="GO" id="GO:0003677">
    <property type="term" value="F:DNA binding"/>
    <property type="evidence" value="ECO:0007669"/>
    <property type="project" value="InterPro"/>
</dbReference>
<dbReference type="AlphaFoldDB" id="A0A075HJB8"/>
<evidence type="ECO:0000313" key="14">
    <source>
        <dbReference type="EMBL" id="AIF15385.1"/>
    </source>
</evidence>
<comment type="similarity">
    <text evidence="1">Belongs to the DnaX/STICHEL family.</text>
</comment>
<dbReference type="EC" id="2.7.7.7" evidence="2"/>
<evidence type="ECO:0000256" key="9">
    <source>
        <dbReference type="ARBA" id="ARBA00022840"/>
    </source>
</evidence>
<dbReference type="Gene3D" id="1.20.272.10">
    <property type="match status" value="1"/>
</dbReference>
<dbReference type="InterPro" id="IPR012763">
    <property type="entry name" value="DNA_pol_III_sug/sutau_N"/>
</dbReference>
<evidence type="ECO:0000256" key="5">
    <source>
        <dbReference type="ARBA" id="ARBA00022705"/>
    </source>
</evidence>
<name>A0A075HJB8_9ARCH</name>
<accession>A0A075HJB8</accession>
<dbReference type="Gene3D" id="3.40.50.300">
    <property type="entry name" value="P-loop containing nucleotide triphosphate hydrolases"/>
    <property type="match status" value="1"/>
</dbReference>
<gene>
    <name evidence="14" type="primary">DPO3G</name>
    <name evidence="14" type="synonym">dnaX</name>
</gene>
<evidence type="ECO:0000256" key="12">
    <source>
        <dbReference type="SAM" id="MobiDB-lite"/>
    </source>
</evidence>
<dbReference type="SMART" id="SM00382">
    <property type="entry name" value="AAA"/>
    <property type="match status" value="1"/>
</dbReference>
<evidence type="ECO:0000259" key="13">
    <source>
        <dbReference type="SMART" id="SM00382"/>
    </source>
</evidence>
<evidence type="ECO:0000256" key="7">
    <source>
        <dbReference type="ARBA" id="ARBA00022741"/>
    </source>
</evidence>
<evidence type="ECO:0000256" key="3">
    <source>
        <dbReference type="ARBA" id="ARBA00022679"/>
    </source>
</evidence>
<feature type="region of interest" description="Disordered" evidence="12">
    <location>
        <begin position="372"/>
        <end position="438"/>
    </location>
</feature>
<evidence type="ECO:0000256" key="6">
    <source>
        <dbReference type="ARBA" id="ARBA00022723"/>
    </source>
</evidence>
<dbReference type="GO" id="GO:0003887">
    <property type="term" value="F:DNA-directed DNA polymerase activity"/>
    <property type="evidence" value="ECO:0007669"/>
    <property type="project" value="UniProtKB-KW"/>
</dbReference>
<dbReference type="InterPro" id="IPR050238">
    <property type="entry name" value="DNA_Rep/Repair_Clamp_Loader"/>
</dbReference>
<dbReference type="InterPro" id="IPR022754">
    <property type="entry name" value="DNA_pol_III_gamma-3"/>
</dbReference>
<comment type="catalytic activity">
    <reaction evidence="11">
        <text>DNA(n) + a 2'-deoxyribonucleoside 5'-triphosphate = DNA(n+1) + diphosphate</text>
        <dbReference type="Rhea" id="RHEA:22508"/>
        <dbReference type="Rhea" id="RHEA-COMP:17339"/>
        <dbReference type="Rhea" id="RHEA-COMP:17340"/>
        <dbReference type="ChEBI" id="CHEBI:33019"/>
        <dbReference type="ChEBI" id="CHEBI:61560"/>
        <dbReference type="ChEBI" id="CHEBI:173112"/>
        <dbReference type="EC" id="2.7.7.7"/>
    </reaction>
</comment>
<keyword evidence="6" id="KW-0479">Metal-binding</keyword>
<keyword evidence="4 14" id="KW-0548">Nucleotidyltransferase</keyword>
<evidence type="ECO:0000256" key="11">
    <source>
        <dbReference type="ARBA" id="ARBA00049244"/>
    </source>
</evidence>
<dbReference type="InterPro" id="IPR027417">
    <property type="entry name" value="P-loop_NTPase"/>
</dbReference>
<feature type="compositionally biased region" description="Basic and acidic residues" evidence="12">
    <location>
        <begin position="387"/>
        <end position="405"/>
    </location>
</feature>
<dbReference type="Pfam" id="PF12169">
    <property type="entry name" value="DNA_pol3_gamma3"/>
    <property type="match status" value="1"/>
</dbReference>
<keyword evidence="9" id="KW-0067">ATP-binding</keyword>
<dbReference type="FunFam" id="3.40.50.300:FF:000014">
    <property type="entry name" value="DNA polymerase III subunit gamma/tau"/>
    <property type="match status" value="1"/>
</dbReference>
<dbReference type="SUPFAM" id="SSF52540">
    <property type="entry name" value="P-loop containing nucleoside triphosphate hydrolases"/>
    <property type="match status" value="1"/>
</dbReference>
<dbReference type="GO" id="GO:0009360">
    <property type="term" value="C:DNA polymerase III complex"/>
    <property type="evidence" value="ECO:0007669"/>
    <property type="project" value="InterPro"/>
</dbReference>
<dbReference type="GO" id="GO:0005524">
    <property type="term" value="F:ATP binding"/>
    <property type="evidence" value="ECO:0007669"/>
    <property type="project" value="UniProtKB-KW"/>
</dbReference>
<dbReference type="PRINTS" id="PR00300">
    <property type="entry name" value="CLPPROTEASEA"/>
</dbReference>
<keyword evidence="8" id="KW-0862">Zinc</keyword>
<dbReference type="EMBL" id="KF901027">
    <property type="protein sequence ID" value="AIF15385.1"/>
    <property type="molecule type" value="Genomic_DNA"/>
</dbReference>
<dbReference type="SUPFAM" id="SSF48019">
    <property type="entry name" value="post-AAA+ oligomerization domain-like"/>
    <property type="match status" value="1"/>
</dbReference>
<dbReference type="PANTHER" id="PTHR11669">
    <property type="entry name" value="REPLICATION FACTOR C / DNA POLYMERASE III GAMMA-TAU SUBUNIT"/>
    <property type="match status" value="1"/>
</dbReference>
<evidence type="ECO:0000256" key="4">
    <source>
        <dbReference type="ARBA" id="ARBA00022695"/>
    </source>
</evidence>
<dbReference type="GO" id="GO:0046872">
    <property type="term" value="F:metal ion binding"/>
    <property type="evidence" value="ECO:0007669"/>
    <property type="project" value="UniProtKB-KW"/>
</dbReference>
<evidence type="ECO:0000256" key="10">
    <source>
        <dbReference type="ARBA" id="ARBA00022932"/>
    </source>
</evidence>
<reference evidence="14" key="1">
    <citation type="journal article" date="2014" name="Genome Biol. Evol.">
        <title>Pangenome evidence for extensive interdomain horizontal transfer affecting lineage core and shell genes in uncultured planktonic thaumarchaeota and euryarchaeota.</title>
        <authorList>
            <person name="Deschamps P."/>
            <person name="Zivanovic Y."/>
            <person name="Moreira D."/>
            <person name="Rodriguez-Valera F."/>
            <person name="Lopez-Garcia P."/>
        </authorList>
    </citation>
    <scope>NUCLEOTIDE SEQUENCE</scope>
</reference>
<protein>
    <recommendedName>
        <fullName evidence="2">DNA-directed DNA polymerase</fullName>
        <ecNumber evidence="2">2.7.7.7</ecNumber>
    </recommendedName>
</protein>
<dbReference type="CDD" id="cd00009">
    <property type="entry name" value="AAA"/>
    <property type="match status" value="1"/>
</dbReference>
<dbReference type="NCBIfam" id="TIGR02397">
    <property type="entry name" value="dnaX_nterm"/>
    <property type="match status" value="1"/>
</dbReference>
<keyword evidence="7" id="KW-0547">Nucleotide-binding</keyword>
<sequence>MEYTALYRRYRPRRFSEIRGQEHVVAALSNAVREDRVFHSYLLSGPRGTGKTTAARILAKVLNCVSPVDGEPCCECESCRSVESGTSFDLHELDAASNNKVDDMRDLLGKVALGTPGRTKVYLLDEVHMLTPGAENALLKTLEEPPAHVVFVMATTEPHKVVETIRSRSQHLELNLLSAEQLESLVADVAADAGLGVDAEGLAHAVRSARGSARDALSALDRVAAGGMTVDDTTTTDLLEAIADQDTGRALGALAIGITRGREPRVVGEALLGGLREAFLIAMGVPVEQLAEADREQAQAFADRVTPAVITRSLETLGAALVDMRRAPDPRVDLEVALIRLTGTIPLEAPSEAVAELARRVERLEATLVEFRGPVGGSAPPPPVAARSKEGPAARAREVLAEKAVPEVPPPPPADDQTEDQGQDDPSTVPTMPAGDLPDRDDLALAWADEILPTLSKKARARFTAGRFVAVEDGAAVFGLPNEPHMRRCSEIVGDMEAALASRFGVTVPVRLVVDDGRSVELAPPRPSAPTAPTDDEVDLTGLVDADPTAGSAIEKLTEAFPGARLVDSE</sequence>
<feature type="domain" description="AAA+ ATPase" evidence="13">
    <location>
        <begin position="37"/>
        <end position="177"/>
    </location>
</feature>